<dbReference type="PANTHER" id="PTHR33710:SF71">
    <property type="entry name" value="ENDONUCLEASE_EXONUCLEASE_PHOSPHATASE DOMAIN-CONTAINING PROTEIN"/>
    <property type="match status" value="1"/>
</dbReference>
<sequence>MEAHVLRPRNPSNTDKGNFVIQGKGAEITHVDSLDINCHANVTGTNTALEETGPKIQHLGQLAAGFSEVGEKSVININTGVSHMEPISQDVHSFEPGSLISTPNLIGPSNPKPKGTWTRINRMDFGLSEFTKSFTLPGLGRSLRKEASSHEKKSVRQPQFSQIEAFREALNFCHLQDLGYKGYPYTWSNKRPGEANTKILLDRGVANKEWTDRF</sequence>
<evidence type="ECO:0000313" key="1">
    <source>
        <dbReference type="EMBL" id="KAK9985944.1"/>
    </source>
</evidence>
<dbReference type="PANTHER" id="PTHR33710">
    <property type="entry name" value="BNAC02G09200D PROTEIN"/>
    <property type="match status" value="1"/>
</dbReference>
<keyword evidence="2" id="KW-1185">Reference proteome</keyword>
<dbReference type="AlphaFoldDB" id="A0AAW2BIW0"/>
<gene>
    <name evidence="1" type="ORF">SO802_030895</name>
</gene>
<evidence type="ECO:0000313" key="2">
    <source>
        <dbReference type="Proteomes" id="UP001459277"/>
    </source>
</evidence>
<protein>
    <submittedName>
        <fullName evidence="1">Uncharacterized protein</fullName>
    </submittedName>
</protein>
<name>A0AAW2BIW0_9ROSI</name>
<organism evidence="1 2">
    <name type="scientific">Lithocarpus litseifolius</name>
    <dbReference type="NCBI Taxonomy" id="425828"/>
    <lineage>
        <taxon>Eukaryota</taxon>
        <taxon>Viridiplantae</taxon>
        <taxon>Streptophyta</taxon>
        <taxon>Embryophyta</taxon>
        <taxon>Tracheophyta</taxon>
        <taxon>Spermatophyta</taxon>
        <taxon>Magnoliopsida</taxon>
        <taxon>eudicotyledons</taxon>
        <taxon>Gunneridae</taxon>
        <taxon>Pentapetalae</taxon>
        <taxon>rosids</taxon>
        <taxon>fabids</taxon>
        <taxon>Fagales</taxon>
        <taxon>Fagaceae</taxon>
        <taxon>Lithocarpus</taxon>
    </lineage>
</organism>
<reference evidence="1 2" key="1">
    <citation type="submission" date="2024-01" db="EMBL/GenBank/DDBJ databases">
        <title>A telomere-to-telomere, gap-free genome of sweet tea (Lithocarpus litseifolius).</title>
        <authorList>
            <person name="Zhou J."/>
        </authorList>
    </citation>
    <scope>NUCLEOTIDE SEQUENCE [LARGE SCALE GENOMIC DNA]</scope>
    <source>
        <strain evidence="1">Zhou-2022a</strain>
        <tissue evidence="1">Leaf</tissue>
    </source>
</reference>
<accession>A0AAW2BIW0</accession>
<dbReference type="EMBL" id="JAZDWU010000011">
    <property type="protein sequence ID" value="KAK9985944.1"/>
    <property type="molecule type" value="Genomic_DNA"/>
</dbReference>
<proteinExistence type="predicted"/>
<comment type="caution">
    <text evidence="1">The sequence shown here is derived from an EMBL/GenBank/DDBJ whole genome shotgun (WGS) entry which is preliminary data.</text>
</comment>
<dbReference type="Proteomes" id="UP001459277">
    <property type="component" value="Unassembled WGS sequence"/>
</dbReference>